<keyword evidence="2" id="KW-1133">Transmembrane helix</keyword>
<feature type="compositionally biased region" description="Polar residues" evidence="1">
    <location>
        <begin position="728"/>
        <end position="766"/>
    </location>
</feature>
<keyword evidence="2" id="KW-0472">Membrane</keyword>
<keyword evidence="3" id="KW-0732">Signal</keyword>
<evidence type="ECO:0000313" key="5">
    <source>
        <dbReference type="Proteomes" id="UP000054560"/>
    </source>
</evidence>
<keyword evidence="2" id="KW-0812">Transmembrane</keyword>
<feature type="transmembrane region" description="Helical" evidence="2">
    <location>
        <begin position="570"/>
        <end position="599"/>
    </location>
</feature>
<dbReference type="EMBL" id="KQ244235">
    <property type="protein sequence ID" value="KNC74622.1"/>
    <property type="molecule type" value="Genomic_DNA"/>
</dbReference>
<gene>
    <name evidence="4" type="ORF">SARC_12837</name>
</gene>
<feature type="compositionally biased region" description="Polar residues" evidence="1">
    <location>
        <begin position="634"/>
        <end position="656"/>
    </location>
</feature>
<sequence length="766" mass="82469">MQLFIACCALCLAFTNGLTLNPGDNLATEIAGAFAGDSIYLTPGEYFLDEPIVVDRAIRLEGDDAVLIVPDGKSTVLAFGDIDGFDSWLEGITIKTVTGNECELADPYLEDLRYNMSVISSTITNDHLDVLASGGKWHKQRQLTDVTFNNCKYSENHPDKMIGGVHKLMGDCRSVVGYSVPVKSLSECGTTSRKVGAFTQYAARIGATYNDHINMKNPDQELRATVNRMGRANQATLIIHDKARNIMASGGGAYSEAQLTVSVSSMDSGYFDGWNRSLVTAETRVKSPYTILDGATGPVIVLSTKQDNVIVGQYTVDQQCNRLRGTECKQTLQIEITACDMSGAYSISNIPMTCQDEKEEGEVIECPILKQTGWSSDIQFSLNTHDSCTESAVITGPPFEVAYKFRSDFLFRSTRPSSVYALGEKAYWSLMTSASARPVDLFNAEIIKASRASEGNCADQFYVIPLEHLNQRFSPEASEVQVSTIITPQLACASKGGAKTSFVVSLTILFDYDIALRRRRNVNADIRPRGLLGKREVDEQTVEIELITQYTDEELEAAANTAEGDGNNTMIVMGAVAGGAILVLCCCSCCIAAVAVVVIRRKKLQAAEEKSKMDKELTNSGDLSTMSFATTVGTSTASVRPNGGSFRSQGSMTGMNMSRGNSVLGGVGGGSSMVASNFSVNSFGPSDPGSVSILRGAASMTGSPRQPRAIPGSPRISDSPQAKRKTPMVQSQTPTMQRKQGSIQGMDSFRSSSMNAGRASRQNSVK</sequence>
<keyword evidence="5" id="KW-1185">Reference proteome</keyword>
<name>A0A0L0FCZ3_9EUKA</name>
<dbReference type="RefSeq" id="XP_014148524.1">
    <property type="nucleotide sequence ID" value="XM_014293049.1"/>
</dbReference>
<dbReference type="Proteomes" id="UP000054560">
    <property type="component" value="Unassembled WGS sequence"/>
</dbReference>
<feature type="signal peptide" evidence="3">
    <location>
        <begin position="1"/>
        <end position="17"/>
    </location>
</feature>
<evidence type="ECO:0000313" key="4">
    <source>
        <dbReference type="EMBL" id="KNC74622.1"/>
    </source>
</evidence>
<organism evidence="4 5">
    <name type="scientific">Sphaeroforma arctica JP610</name>
    <dbReference type="NCBI Taxonomy" id="667725"/>
    <lineage>
        <taxon>Eukaryota</taxon>
        <taxon>Ichthyosporea</taxon>
        <taxon>Ichthyophonida</taxon>
        <taxon>Sphaeroforma</taxon>
    </lineage>
</organism>
<feature type="region of interest" description="Disordered" evidence="1">
    <location>
        <begin position="634"/>
        <end position="664"/>
    </location>
</feature>
<protein>
    <submittedName>
        <fullName evidence="4">Uncharacterized protein</fullName>
    </submittedName>
</protein>
<feature type="region of interest" description="Disordered" evidence="1">
    <location>
        <begin position="691"/>
        <end position="766"/>
    </location>
</feature>
<dbReference type="eggNOG" id="ENOG502RQNV">
    <property type="taxonomic scope" value="Eukaryota"/>
</dbReference>
<dbReference type="InterPro" id="IPR011050">
    <property type="entry name" value="Pectin_lyase_fold/virulence"/>
</dbReference>
<evidence type="ECO:0000256" key="3">
    <source>
        <dbReference type="SAM" id="SignalP"/>
    </source>
</evidence>
<reference evidence="4 5" key="1">
    <citation type="submission" date="2011-02" db="EMBL/GenBank/DDBJ databases">
        <title>The Genome Sequence of Sphaeroforma arctica JP610.</title>
        <authorList>
            <consortium name="The Broad Institute Genome Sequencing Platform"/>
            <person name="Russ C."/>
            <person name="Cuomo C."/>
            <person name="Young S.K."/>
            <person name="Zeng Q."/>
            <person name="Gargeya S."/>
            <person name="Alvarado L."/>
            <person name="Berlin A."/>
            <person name="Chapman S.B."/>
            <person name="Chen Z."/>
            <person name="Freedman E."/>
            <person name="Gellesch M."/>
            <person name="Goldberg J."/>
            <person name="Griggs A."/>
            <person name="Gujja S."/>
            <person name="Heilman E."/>
            <person name="Heiman D."/>
            <person name="Howarth C."/>
            <person name="Mehta T."/>
            <person name="Neiman D."/>
            <person name="Pearson M."/>
            <person name="Roberts A."/>
            <person name="Saif S."/>
            <person name="Shea T."/>
            <person name="Shenoy N."/>
            <person name="Sisk P."/>
            <person name="Stolte C."/>
            <person name="Sykes S."/>
            <person name="White J."/>
            <person name="Yandava C."/>
            <person name="Burger G."/>
            <person name="Gray M.W."/>
            <person name="Holland P.W.H."/>
            <person name="King N."/>
            <person name="Lang F.B.F."/>
            <person name="Roger A.J."/>
            <person name="Ruiz-Trillo I."/>
            <person name="Haas B."/>
            <person name="Nusbaum C."/>
            <person name="Birren B."/>
        </authorList>
    </citation>
    <scope>NUCLEOTIDE SEQUENCE [LARGE SCALE GENOMIC DNA]</scope>
    <source>
        <strain evidence="4 5">JP610</strain>
    </source>
</reference>
<dbReference type="AlphaFoldDB" id="A0A0L0FCZ3"/>
<evidence type="ECO:0000256" key="1">
    <source>
        <dbReference type="SAM" id="MobiDB-lite"/>
    </source>
</evidence>
<evidence type="ECO:0000256" key="2">
    <source>
        <dbReference type="SAM" id="Phobius"/>
    </source>
</evidence>
<dbReference type="SUPFAM" id="SSF51126">
    <property type="entry name" value="Pectin lyase-like"/>
    <property type="match status" value="1"/>
</dbReference>
<feature type="chain" id="PRO_5005537953" evidence="3">
    <location>
        <begin position="18"/>
        <end position="766"/>
    </location>
</feature>
<dbReference type="GeneID" id="25913341"/>
<accession>A0A0L0FCZ3</accession>
<proteinExistence type="predicted"/>